<name>A0A841L1Z0_9SPHN</name>
<dbReference type="GO" id="GO:0051607">
    <property type="term" value="P:defense response to virus"/>
    <property type="evidence" value="ECO:0007669"/>
    <property type="project" value="UniProtKB-KW"/>
</dbReference>
<evidence type="ECO:0000256" key="4">
    <source>
        <dbReference type="ARBA" id="ARBA00022741"/>
    </source>
</evidence>
<evidence type="ECO:0000256" key="3">
    <source>
        <dbReference type="ARBA" id="ARBA00022692"/>
    </source>
</evidence>
<dbReference type="GO" id="GO:0005886">
    <property type="term" value="C:plasma membrane"/>
    <property type="evidence" value="ECO:0007669"/>
    <property type="project" value="UniProtKB-SubCell"/>
</dbReference>
<keyword evidence="4" id="KW-0547">Nucleotide-binding</keyword>
<reference evidence="10 11" key="1">
    <citation type="submission" date="2020-08" db="EMBL/GenBank/DDBJ databases">
        <title>Genomic Encyclopedia of Type Strains, Phase IV (KMG-IV): sequencing the most valuable type-strain genomes for metagenomic binning, comparative biology and taxonomic classification.</title>
        <authorList>
            <person name="Goeker M."/>
        </authorList>
    </citation>
    <scope>NUCLEOTIDE SEQUENCE [LARGE SCALE GENOMIC DNA]</scope>
    <source>
        <strain evidence="10 11">DSM 102189</strain>
    </source>
</reference>
<keyword evidence="2" id="KW-1003">Cell membrane</keyword>
<keyword evidence="6" id="KW-0051">Antiviral defense</keyword>
<proteinExistence type="predicted"/>
<evidence type="ECO:0000259" key="9">
    <source>
        <dbReference type="Pfam" id="PF18967"/>
    </source>
</evidence>
<evidence type="ECO:0000313" key="11">
    <source>
        <dbReference type="Proteomes" id="UP000538147"/>
    </source>
</evidence>
<protein>
    <recommendedName>
        <fullName evidence="9">Pycsar effector protein domain-containing protein</fullName>
    </recommendedName>
</protein>
<dbReference type="AlphaFoldDB" id="A0A841L1Z0"/>
<evidence type="ECO:0000256" key="6">
    <source>
        <dbReference type="ARBA" id="ARBA00023118"/>
    </source>
</evidence>
<dbReference type="InterPro" id="IPR043760">
    <property type="entry name" value="PycTM_dom"/>
</dbReference>
<evidence type="ECO:0000256" key="8">
    <source>
        <dbReference type="SAM" id="Phobius"/>
    </source>
</evidence>
<keyword evidence="11" id="KW-1185">Reference proteome</keyword>
<feature type="transmembrane region" description="Helical" evidence="8">
    <location>
        <begin position="61"/>
        <end position="83"/>
    </location>
</feature>
<gene>
    <name evidence="10" type="ORF">FHS79_000981</name>
</gene>
<comment type="caution">
    <text evidence="10">The sequence shown here is derived from an EMBL/GenBank/DDBJ whole genome shotgun (WGS) entry which is preliminary data.</text>
</comment>
<feature type="transmembrane region" description="Helical" evidence="8">
    <location>
        <begin position="34"/>
        <end position="55"/>
    </location>
</feature>
<evidence type="ECO:0000256" key="1">
    <source>
        <dbReference type="ARBA" id="ARBA00004236"/>
    </source>
</evidence>
<organism evidence="10 11">
    <name type="scientific">Polymorphobacter multimanifer</name>
    <dbReference type="NCBI Taxonomy" id="1070431"/>
    <lineage>
        <taxon>Bacteria</taxon>
        <taxon>Pseudomonadati</taxon>
        <taxon>Pseudomonadota</taxon>
        <taxon>Alphaproteobacteria</taxon>
        <taxon>Sphingomonadales</taxon>
        <taxon>Sphingosinicellaceae</taxon>
        <taxon>Polymorphobacter</taxon>
    </lineage>
</organism>
<sequence length="175" mass="19540">MDDLPKQSHPHSIYMLRTIQQQHMTLSAMADQKANMLLGVASVMLALVVRNGTLVNLQPPLLILTLTAFLAALCCMLAVVPAFGKSPTKVEAPGFQPNMLFFGVFADLDEADFQARMRTIMATDEQIYEAMLRDVHQQGLVLKRKKYRYLGYAYRIFIVGIVLTLAALLLQLVQA</sequence>
<dbReference type="GO" id="GO:0000166">
    <property type="term" value="F:nucleotide binding"/>
    <property type="evidence" value="ECO:0007669"/>
    <property type="project" value="UniProtKB-KW"/>
</dbReference>
<keyword evidence="3 8" id="KW-0812">Transmembrane</keyword>
<evidence type="ECO:0000256" key="5">
    <source>
        <dbReference type="ARBA" id="ARBA00022989"/>
    </source>
</evidence>
<dbReference type="EMBL" id="JACIIV010000006">
    <property type="protein sequence ID" value="MBB6226819.1"/>
    <property type="molecule type" value="Genomic_DNA"/>
</dbReference>
<comment type="subcellular location">
    <subcellularLocation>
        <location evidence="1">Cell membrane</location>
    </subcellularLocation>
</comment>
<dbReference type="RefSeq" id="WP_184196257.1">
    <property type="nucleotide sequence ID" value="NZ_BMOX01000001.1"/>
</dbReference>
<evidence type="ECO:0000313" key="10">
    <source>
        <dbReference type="EMBL" id="MBB6226819.1"/>
    </source>
</evidence>
<keyword evidence="5 8" id="KW-1133">Transmembrane helix</keyword>
<dbReference type="Proteomes" id="UP000538147">
    <property type="component" value="Unassembled WGS sequence"/>
</dbReference>
<keyword evidence="7 8" id="KW-0472">Membrane</keyword>
<accession>A0A841L1Z0</accession>
<evidence type="ECO:0000256" key="7">
    <source>
        <dbReference type="ARBA" id="ARBA00023136"/>
    </source>
</evidence>
<feature type="transmembrane region" description="Helical" evidence="8">
    <location>
        <begin position="152"/>
        <end position="173"/>
    </location>
</feature>
<evidence type="ECO:0000256" key="2">
    <source>
        <dbReference type="ARBA" id="ARBA00022475"/>
    </source>
</evidence>
<dbReference type="Pfam" id="PF18967">
    <property type="entry name" value="PycTM"/>
    <property type="match status" value="1"/>
</dbReference>
<feature type="domain" description="Pycsar effector protein" evidence="9">
    <location>
        <begin position="15"/>
        <end position="170"/>
    </location>
</feature>